<dbReference type="InterPro" id="IPR017932">
    <property type="entry name" value="GATase_2_dom"/>
</dbReference>
<dbReference type="Gene3D" id="3.40.50.2020">
    <property type="match status" value="1"/>
</dbReference>
<keyword evidence="3 7" id="KW-0328">Glycosyltransferase</keyword>
<dbReference type="Proteomes" id="UP000623172">
    <property type="component" value="Unassembled WGS sequence"/>
</dbReference>
<dbReference type="PIRSF" id="PIRSF000485">
    <property type="entry name" value="Amd_phspho_trans"/>
    <property type="match status" value="1"/>
</dbReference>
<evidence type="ECO:0000256" key="10">
    <source>
        <dbReference type="PIRSR" id="PIRSR000485-3"/>
    </source>
</evidence>
<feature type="binding site" evidence="7 10">
    <location>
        <position position="437"/>
    </location>
    <ligand>
        <name>[4Fe-4S] cluster</name>
        <dbReference type="ChEBI" id="CHEBI:49883"/>
    </ligand>
</feature>
<comment type="caution">
    <text evidence="12">The sequence shown here is derived from an EMBL/GenBank/DDBJ whole genome shotgun (WGS) entry which is preliminary data.</text>
</comment>
<keyword evidence="4 7" id="KW-0808">Transferase</keyword>
<keyword evidence="7" id="KW-0004">4Fe-4S</keyword>
<feature type="domain" description="Glutamine amidotransferase type-2" evidence="11">
    <location>
        <begin position="1"/>
        <end position="217"/>
    </location>
</feature>
<dbReference type="InterPro" id="IPR005854">
    <property type="entry name" value="PurF"/>
</dbReference>
<dbReference type="InterPro" id="IPR000836">
    <property type="entry name" value="PRTase_dom"/>
</dbReference>
<feature type="binding site" evidence="7 9">
    <location>
        <position position="343"/>
    </location>
    <ligand>
        <name>Mg(2+)</name>
        <dbReference type="ChEBI" id="CHEBI:18420"/>
    </ligand>
</feature>
<dbReference type="NCBIfam" id="TIGR01134">
    <property type="entry name" value="purF"/>
    <property type="match status" value="1"/>
</dbReference>
<evidence type="ECO:0000313" key="13">
    <source>
        <dbReference type="Proteomes" id="UP000623172"/>
    </source>
</evidence>
<dbReference type="HAMAP" id="MF_01931">
    <property type="entry name" value="PurF"/>
    <property type="match status" value="1"/>
</dbReference>
<organism evidence="12 13">
    <name type="scientific">Gehongia tenuis</name>
    <dbReference type="NCBI Taxonomy" id="2763655"/>
    <lineage>
        <taxon>Bacteria</taxon>
        <taxon>Bacillati</taxon>
        <taxon>Bacillota</taxon>
        <taxon>Clostridia</taxon>
        <taxon>Christensenellales</taxon>
        <taxon>Christensenellaceae</taxon>
        <taxon>Gehongia</taxon>
    </lineage>
</organism>
<comment type="catalytic activity">
    <reaction evidence="7 8">
        <text>5-phospho-beta-D-ribosylamine + L-glutamate + diphosphate = 5-phospho-alpha-D-ribose 1-diphosphate + L-glutamine + H2O</text>
        <dbReference type="Rhea" id="RHEA:14905"/>
        <dbReference type="ChEBI" id="CHEBI:15377"/>
        <dbReference type="ChEBI" id="CHEBI:29985"/>
        <dbReference type="ChEBI" id="CHEBI:33019"/>
        <dbReference type="ChEBI" id="CHEBI:58017"/>
        <dbReference type="ChEBI" id="CHEBI:58359"/>
        <dbReference type="ChEBI" id="CHEBI:58681"/>
        <dbReference type="EC" id="2.4.2.14"/>
    </reaction>
</comment>
<evidence type="ECO:0000256" key="7">
    <source>
        <dbReference type="HAMAP-Rule" id="MF_01931"/>
    </source>
</evidence>
<dbReference type="SUPFAM" id="SSF56235">
    <property type="entry name" value="N-terminal nucleophile aminohydrolases (Ntn hydrolases)"/>
    <property type="match status" value="1"/>
</dbReference>
<protein>
    <recommendedName>
        <fullName evidence="7">Amidophosphoribosyltransferase</fullName>
        <shortName evidence="7">ATase</shortName>
        <ecNumber evidence="7">2.4.2.14</ecNumber>
    </recommendedName>
    <alternativeName>
        <fullName evidence="7">Glutamine phosphoribosylpyrophosphate amidotransferase</fullName>
        <shortName evidence="7">GPATase</shortName>
    </alternativeName>
</protein>
<dbReference type="SUPFAM" id="SSF53271">
    <property type="entry name" value="PRTase-like"/>
    <property type="match status" value="1"/>
</dbReference>
<dbReference type="EC" id="2.4.2.14" evidence="7"/>
<dbReference type="GO" id="GO:0000287">
    <property type="term" value="F:magnesium ion binding"/>
    <property type="evidence" value="ECO:0007669"/>
    <property type="project" value="UniProtKB-UniRule"/>
</dbReference>
<dbReference type="CDD" id="cd00715">
    <property type="entry name" value="GPATase_N"/>
    <property type="match status" value="1"/>
</dbReference>
<keyword evidence="5 7" id="KW-0658">Purine biosynthesis</keyword>
<evidence type="ECO:0000256" key="8">
    <source>
        <dbReference type="PIRNR" id="PIRNR000485"/>
    </source>
</evidence>
<comment type="function">
    <text evidence="7">Catalyzes the formation of phosphoribosylamine from phosphoribosylpyrophosphate (PRPP) and glutamine.</text>
</comment>
<dbReference type="InterPro" id="IPR029055">
    <property type="entry name" value="Ntn_hydrolases_N"/>
</dbReference>
<accession>A0A926HQA1</accession>
<dbReference type="RefSeq" id="WP_249316947.1">
    <property type="nucleotide sequence ID" value="NZ_JACRSR010000004.1"/>
</dbReference>
<keyword evidence="7 10" id="KW-0411">Iron-sulfur</keyword>
<keyword evidence="13" id="KW-1185">Reference proteome</keyword>
<evidence type="ECO:0000256" key="9">
    <source>
        <dbReference type="PIRSR" id="PIRSR000485-2"/>
    </source>
</evidence>
<dbReference type="GO" id="GO:0009113">
    <property type="term" value="P:purine nucleobase biosynthetic process"/>
    <property type="evidence" value="ECO:0007669"/>
    <property type="project" value="UniProtKB-UniRule"/>
</dbReference>
<sequence length="446" mass="48764">MFGIYGHSRAAAICYYGLHCLQHRGQEGAGIVTVQDGEMMVHKGEGLINEVFNEQILNSLKGNRAISHVRYSTGGDGGAENVEPLVFRAKQGSMAITHDGSLENADELRDRMEEMGSIFQTNSDSEVLAHLIRRSMHTQFVDKVKESLRSLVGGFAFMVLTESQLIAASDPWGLRPLSVGRLKDGYVVTSETCAFDIVGARWVRDVKPGEMIIIDGEGLHAEPFVMGGSKNMCAMEYIYFARPDSDLNGINVHTARKRLGKQLAKEAPVDADIVVGVPDSSISAAIGYAEQSGIPYEMGLIKNKYVGRTFIQPSQELREQGVKMKLSAVRGVVENKRVVIVDDSIVRGTTIKRIITLLREAGALEVHVRISSPPLQYTCPYGIDLKTSEELLAANHDQEEIRKMLGMDSLAHISVEGLVKAVGTFNEDGSCGQCRACFNGSYPTHS</sequence>
<dbReference type="GO" id="GO:0006189">
    <property type="term" value="P:'de novo' IMP biosynthetic process"/>
    <property type="evidence" value="ECO:0007669"/>
    <property type="project" value="UniProtKB-UniRule"/>
</dbReference>
<comment type="caution">
    <text evidence="7">Lacks conserved residue(s) required for the propagation of feature annotation.</text>
</comment>
<dbReference type="GO" id="GO:0004044">
    <property type="term" value="F:amidophosphoribosyltransferase activity"/>
    <property type="evidence" value="ECO:0007669"/>
    <property type="project" value="UniProtKB-UniRule"/>
</dbReference>
<dbReference type="EMBL" id="JACRSR010000004">
    <property type="protein sequence ID" value="MBC8532008.1"/>
    <property type="molecule type" value="Genomic_DNA"/>
</dbReference>
<comment type="cofactor">
    <cofactor evidence="7 9">
        <name>Mg(2+)</name>
        <dbReference type="ChEBI" id="CHEBI:18420"/>
    </cofactor>
    <text evidence="7 9">Binds 1 Mg(2+) ion per subunit.</text>
</comment>
<evidence type="ECO:0000256" key="6">
    <source>
        <dbReference type="ARBA" id="ARBA00022962"/>
    </source>
</evidence>
<evidence type="ECO:0000259" key="11">
    <source>
        <dbReference type="PROSITE" id="PS51278"/>
    </source>
</evidence>
<keyword evidence="6 7" id="KW-0315">Glutamine amidotransferase</keyword>
<dbReference type="Pfam" id="PF13537">
    <property type="entry name" value="GATase_7"/>
    <property type="match status" value="1"/>
</dbReference>
<dbReference type="PANTHER" id="PTHR11907">
    <property type="entry name" value="AMIDOPHOSPHORIBOSYLTRANSFERASE"/>
    <property type="match status" value="1"/>
</dbReference>
<feature type="binding site" evidence="7 10">
    <location>
        <position position="233"/>
    </location>
    <ligand>
        <name>[4Fe-4S] cluster</name>
        <dbReference type="ChEBI" id="CHEBI:49883"/>
    </ligand>
</feature>
<dbReference type="Pfam" id="PF00156">
    <property type="entry name" value="Pribosyltran"/>
    <property type="match status" value="1"/>
</dbReference>
<dbReference type="InterPro" id="IPR035584">
    <property type="entry name" value="PurF_N"/>
</dbReference>
<reference evidence="12" key="1">
    <citation type="submission" date="2020-08" db="EMBL/GenBank/DDBJ databases">
        <title>Genome public.</title>
        <authorList>
            <person name="Liu C."/>
            <person name="Sun Q."/>
        </authorList>
    </citation>
    <scope>NUCLEOTIDE SEQUENCE</scope>
    <source>
        <strain evidence="12">NSJ-53</strain>
    </source>
</reference>
<evidence type="ECO:0000256" key="4">
    <source>
        <dbReference type="ARBA" id="ARBA00022679"/>
    </source>
</evidence>
<evidence type="ECO:0000256" key="2">
    <source>
        <dbReference type="ARBA" id="ARBA00010138"/>
    </source>
</evidence>
<feature type="binding site" evidence="7 10">
    <location>
        <position position="434"/>
    </location>
    <ligand>
        <name>[4Fe-4S] cluster</name>
        <dbReference type="ChEBI" id="CHEBI:49883"/>
    </ligand>
</feature>
<keyword evidence="7 9" id="KW-0460">Magnesium</keyword>
<feature type="binding site" evidence="7 9">
    <location>
        <position position="342"/>
    </location>
    <ligand>
        <name>Mg(2+)</name>
        <dbReference type="ChEBI" id="CHEBI:18420"/>
    </ligand>
</feature>
<dbReference type="PROSITE" id="PS51278">
    <property type="entry name" value="GATASE_TYPE_2"/>
    <property type="match status" value="1"/>
</dbReference>
<evidence type="ECO:0000313" key="12">
    <source>
        <dbReference type="EMBL" id="MBC8532008.1"/>
    </source>
</evidence>
<evidence type="ECO:0000256" key="1">
    <source>
        <dbReference type="ARBA" id="ARBA00005209"/>
    </source>
</evidence>
<name>A0A926HQA1_9FIRM</name>
<dbReference type="CDD" id="cd06223">
    <property type="entry name" value="PRTases_typeI"/>
    <property type="match status" value="1"/>
</dbReference>
<gene>
    <name evidence="7" type="primary">purF</name>
    <name evidence="12" type="ORF">H8696_09130</name>
</gene>
<proteinExistence type="inferred from homology"/>
<comment type="cofactor">
    <cofactor evidence="7 10">
        <name>[4Fe-4S] cluster</name>
        <dbReference type="ChEBI" id="CHEBI:49883"/>
    </cofactor>
    <text evidence="7 10">Binds 1 [4Fe-4S] cluster per subunit.</text>
</comment>
<dbReference type="AlphaFoldDB" id="A0A926HQA1"/>
<feature type="binding site" evidence="7 9">
    <location>
        <position position="280"/>
    </location>
    <ligand>
        <name>Mg(2+)</name>
        <dbReference type="ChEBI" id="CHEBI:18420"/>
    </ligand>
</feature>
<comment type="pathway">
    <text evidence="1 7 8">Purine metabolism; IMP biosynthesis via de novo pathway; N(1)-(5-phospho-D-ribosyl)glycinamide from 5-phospho-alpha-D-ribose 1-diphosphate: step 1/2.</text>
</comment>
<evidence type="ECO:0000256" key="5">
    <source>
        <dbReference type="ARBA" id="ARBA00022755"/>
    </source>
</evidence>
<comment type="similarity">
    <text evidence="2 7 8">In the C-terminal section; belongs to the purine/pyrimidine phosphoribosyltransferase family.</text>
</comment>
<keyword evidence="7 10" id="KW-0408">Iron</keyword>
<feature type="binding site" evidence="7 10">
    <location>
        <position position="379"/>
    </location>
    <ligand>
        <name>[4Fe-4S] cluster</name>
        <dbReference type="ChEBI" id="CHEBI:49883"/>
    </ligand>
</feature>
<dbReference type="Gene3D" id="3.60.20.10">
    <property type="entry name" value="Glutamine Phosphoribosylpyrophosphate, subunit 1, domain 1"/>
    <property type="match status" value="1"/>
</dbReference>
<keyword evidence="7 9" id="KW-0479">Metal-binding</keyword>
<dbReference type="InterPro" id="IPR029057">
    <property type="entry name" value="PRTase-like"/>
</dbReference>
<evidence type="ECO:0000256" key="3">
    <source>
        <dbReference type="ARBA" id="ARBA00022676"/>
    </source>
</evidence>
<dbReference type="GO" id="GO:0051539">
    <property type="term" value="F:4 iron, 4 sulfur cluster binding"/>
    <property type="evidence" value="ECO:0007669"/>
    <property type="project" value="UniProtKB-KW"/>
</dbReference>